<evidence type="ECO:0000313" key="2">
    <source>
        <dbReference type="EMBL" id="MDR5895149.1"/>
    </source>
</evidence>
<evidence type="ECO:0000313" key="3">
    <source>
        <dbReference type="Proteomes" id="UP001269375"/>
    </source>
</evidence>
<comment type="caution">
    <text evidence="2">The sequence shown here is derived from an EMBL/GenBank/DDBJ whole genome shotgun (WGS) entry which is preliminary data.</text>
</comment>
<keyword evidence="3" id="KW-1185">Reference proteome</keyword>
<protein>
    <recommendedName>
        <fullName evidence="1">DUF7079 domain-containing protein</fullName>
    </recommendedName>
</protein>
<name>A0ABU1GT43_9GAMM</name>
<dbReference type="EMBL" id="JARWAO010000001">
    <property type="protein sequence ID" value="MDR5895149.1"/>
    <property type="molecule type" value="Genomic_DNA"/>
</dbReference>
<gene>
    <name evidence="2" type="ORF">QC825_03530</name>
</gene>
<dbReference type="Pfam" id="PF23296">
    <property type="entry name" value="DUF7079"/>
    <property type="match status" value="1"/>
</dbReference>
<sequence>MIDRDTLLASRQTLWMSLTRLWLDDEPSPDDYDDMASEILRHDHTDKQLEWIYRLELAPVMVKYQVSITQGWKAFEPERILPPLVRHNQRMTPMKRRWWILMSGMTTALSRPRWATLMQEVQHRRGPR</sequence>
<dbReference type="RefSeq" id="WP_251591987.1">
    <property type="nucleotide sequence ID" value="NZ_JAMLJI010000002.1"/>
</dbReference>
<dbReference type="Proteomes" id="UP001269375">
    <property type="component" value="Unassembled WGS sequence"/>
</dbReference>
<dbReference type="InterPro" id="IPR055507">
    <property type="entry name" value="DUF7079"/>
</dbReference>
<organism evidence="2 3">
    <name type="scientific">Larsenimonas suaedae</name>
    <dbReference type="NCBI Taxonomy" id="1851019"/>
    <lineage>
        <taxon>Bacteria</taxon>
        <taxon>Pseudomonadati</taxon>
        <taxon>Pseudomonadota</taxon>
        <taxon>Gammaproteobacteria</taxon>
        <taxon>Oceanospirillales</taxon>
        <taxon>Halomonadaceae</taxon>
        <taxon>Larsenimonas</taxon>
    </lineage>
</organism>
<accession>A0ABU1GT43</accession>
<reference evidence="2 3" key="1">
    <citation type="submission" date="2023-04" db="EMBL/GenBank/DDBJ databases">
        <title>A long-awaited taxogenomic arrangement of the family Halomonadaceae.</title>
        <authorList>
            <person name="De La Haba R."/>
            <person name="Chuvochina M."/>
            <person name="Wittouck S."/>
            <person name="Arahal D.R."/>
            <person name="Sanchez-Porro C."/>
            <person name="Hugenholtz P."/>
            <person name="Ventosa A."/>
        </authorList>
    </citation>
    <scope>NUCLEOTIDE SEQUENCE [LARGE SCALE GENOMIC DNA]</scope>
    <source>
        <strain evidence="2 3">DSM 22428</strain>
    </source>
</reference>
<proteinExistence type="predicted"/>
<feature type="domain" description="DUF7079" evidence="1">
    <location>
        <begin position="10"/>
        <end position="119"/>
    </location>
</feature>
<evidence type="ECO:0000259" key="1">
    <source>
        <dbReference type="Pfam" id="PF23296"/>
    </source>
</evidence>